<dbReference type="InterPro" id="IPR045054">
    <property type="entry name" value="P4HA-like"/>
</dbReference>
<protein>
    <submittedName>
        <fullName evidence="8">Prolyl 4-hydroxylase, alpha subunit</fullName>
    </submittedName>
</protein>
<gene>
    <name evidence="8" type="ORF">AAL_00693</name>
</gene>
<dbReference type="SMART" id="SM00702">
    <property type="entry name" value="P4Hc"/>
    <property type="match status" value="1"/>
</dbReference>
<dbReference type="GO" id="GO:0004656">
    <property type="term" value="F:procollagen-proline 4-dioxygenase activity"/>
    <property type="evidence" value="ECO:0007669"/>
    <property type="project" value="TreeGrafter"/>
</dbReference>
<evidence type="ECO:0000256" key="4">
    <source>
        <dbReference type="ARBA" id="ARBA00023002"/>
    </source>
</evidence>
<dbReference type="InterPro" id="IPR044862">
    <property type="entry name" value="Pro_4_hyd_alph_FE2OG_OXY"/>
</dbReference>
<evidence type="ECO:0000256" key="1">
    <source>
        <dbReference type="ARBA" id="ARBA00001961"/>
    </source>
</evidence>
<dbReference type="Gene3D" id="2.60.120.620">
    <property type="entry name" value="q2cbj1_9rhob like domain"/>
    <property type="match status" value="1"/>
</dbReference>
<dbReference type="GO" id="GO:0031418">
    <property type="term" value="F:L-ascorbic acid binding"/>
    <property type="evidence" value="ECO:0007669"/>
    <property type="project" value="InterPro"/>
</dbReference>
<dbReference type="OrthoDB" id="420380at2759"/>
<keyword evidence="9" id="KW-1185">Reference proteome</keyword>
<keyword evidence="6" id="KW-0732">Signal</keyword>
<accession>A0A166V398</accession>
<evidence type="ECO:0000313" key="9">
    <source>
        <dbReference type="Proteomes" id="UP000078544"/>
    </source>
</evidence>
<dbReference type="PANTHER" id="PTHR10869:SF246">
    <property type="entry name" value="TRANSMEMBRANE PROLYL 4-HYDROXYLASE"/>
    <property type="match status" value="1"/>
</dbReference>
<organism evidence="8 9">
    <name type="scientific">Moelleriella libera RCEF 2490</name>
    <dbReference type="NCBI Taxonomy" id="1081109"/>
    <lineage>
        <taxon>Eukaryota</taxon>
        <taxon>Fungi</taxon>
        <taxon>Dikarya</taxon>
        <taxon>Ascomycota</taxon>
        <taxon>Pezizomycotina</taxon>
        <taxon>Sordariomycetes</taxon>
        <taxon>Hypocreomycetidae</taxon>
        <taxon>Hypocreales</taxon>
        <taxon>Clavicipitaceae</taxon>
        <taxon>Moelleriella</taxon>
    </lineage>
</organism>
<keyword evidence="3" id="KW-0223">Dioxygenase</keyword>
<dbReference type="GO" id="GO:0005506">
    <property type="term" value="F:iron ion binding"/>
    <property type="evidence" value="ECO:0007669"/>
    <property type="project" value="InterPro"/>
</dbReference>
<keyword evidence="5" id="KW-0408">Iron</keyword>
<feature type="domain" description="Prolyl 4-hydroxylase alpha subunit" evidence="7">
    <location>
        <begin position="49"/>
        <end position="249"/>
    </location>
</feature>
<comment type="cofactor">
    <cofactor evidence="1">
        <name>L-ascorbate</name>
        <dbReference type="ChEBI" id="CHEBI:38290"/>
    </cofactor>
</comment>
<feature type="signal peptide" evidence="6">
    <location>
        <begin position="1"/>
        <end position="18"/>
    </location>
</feature>
<evidence type="ECO:0000256" key="2">
    <source>
        <dbReference type="ARBA" id="ARBA00022723"/>
    </source>
</evidence>
<dbReference type="PANTHER" id="PTHR10869">
    <property type="entry name" value="PROLYL 4-HYDROXYLASE ALPHA SUBUNIT"/>
    <property type="match status" value="1"/>
</dbReference>
<dbReference type="Proteomes" id="UP000078544">
    <property type="component" value="Unassembled WGS sequence"/>
</dbReference>
<sequence>MLFSWPSVLGSAAFLAHAASSEAQAQSPLSSDYTCAHPPYAVHIVSKSPFVMYLEGFLTSDERLHLLQLAHGQFSHSAVLDANGESSIHSARTSQSTPVERSPIVRCIEERALNFQGFDVPSSHLEPIQLVKYVPTEHYHFHTDWFTDDSYTTATNGGNRATSFFGYVQAENVTGGGTNFPMLEPPADEEWCRFIDCDEEYDKGVTFRPVEGNAVYWENMVDGKGDPRVLHAGLPVVGGEKVGMNIWTRQGPLPDEIRGHY</sequence>
<keyword evidence="2" id="KW-0479">Metal-binding</keyword>
<evidence type="ECO:0000256" key="5">
    <source>
        <dbReference type="ARBA" id="ARBA00023004"/>
    </source>
</evidence>
<dbReference type="STRING" id="1081109.A0A166V398"/>
<dbReference type="EMBL" id="AZGY01000001">
    <property type="protein sequence ID" value="OAA33228.1"/>
    <property type="molecule type" value="Genomic_DNA"/>
</dbReference>
<name>A0A166V398_9HYPO</name>
<dbReference type="AlphaFoldDB" id="A0A166V398"/>
<evidence type="ECO:0000259" key="7">
    <source>
        <dbReference type="SMART" id="SM00702"/>
    </source>
</evidence>
<comment type="caution">
    <text evidence="8">The sequence shown here is derived from an EMBL/GenBank/DDBJ whole genome shotgun (WGS) entry which is preliminary data.</text>
</comment>
<keyword evidence="4" id="KW-0560">Oxidoreductase</keyword>
<dbReference type="Pfam" id="PF13640">
    <property type="entry name" value="2OG-FeII_Oxy_3"/>
    <property type="match status" value="1"/>
</dbReference>
<evidence type="ECO:0000256" key="6">
    <source>
        <dbReference type="SAM" id="SignalP"/>
    </source>
</evidence>
<dbReference type="GO" id="GO:0005783">
    <property type="term" value="C:endoplasmic reticulum"/>
    <property type="evidence" value="ECO:0007669"/>
    <property type="project" value="TreeGrafter"/>
</dbReference>
<reference evidence="8 9" key="1">
    <citation type="journal article" date="2016" name="Genome Biol. Evol.">
        <title>Divergent and convergent evolution of fungal pathogenicity.</title>
        <authorList>
            <person name="Shang Y."/>
            <person name="Xiao G."/>
            <person name="Zheng P."/>
            <person name="Cen K."/>
            <person name="Zhan S."/>
            <person name="Wang C."/>
        </authorList>
    </citation>
    <scope>NUCLEOTIDE SEQUENCE [LARGE SCALE GENOMIC DNA]</scope>
    <source>
        <strain evidence="8 9">RCEF 2490</strain>
    </source>
</reference>
<dbReference type="InterPro" id="IPR006620">
    <property type="entry name" value="Pro_4_hyd_alph"/>
</dbReference>
<feature type="chain" id="PRO_5007880950" evidence="6">
    <location>
        <begin position="19"/>
        <end position="261"/>
    </location>
</feature>
<evidence type="ECO:0000313" key="8">
    <source>
        <dbReference type="EMBL" id="OAA33228.1"/>
    </source>
</evidence>
<proteinExistence type="predicted"/>
<evidence type="ECO:0000256" key="3">
    <source>
        <dbReference type="ARBA" id="ARBA00022964"/>
    </source>
</evidence>